<dbReference type="RefSeq" id="WP_024844151.1">
    <property type="nucleotide sequence ID" value="NZ_CP038203.1"/>
</dbReference>
<evidence type="ECO:0000313" key="1">
    <source>
        <dbReference type="EMBL" id="QLH15931.1"/>
    </source>
</evidence>
<reference evidence="1 2" key="1">
    <citation type="submission" date="2020-07" db="EMBL/GenBank/DDBJ databases">
        <title>The complete genome of Paracoccus pantotrophus ACCC 10489.</title>
        <authorList>
            <person name="Si Y."/>
        </authorList>
    </citation>
    <scope>NUCLEOTIDE SEQUENCE [LARGE SCALE GENOMIC DNA]</scope>
    <source>
        <strain evidence="1 2">ACCC10489</strain>
    </source>
</reference>
<dbReference type="EMBL" id="CP058690">
    <property type="protein sequence ID" value="QLH15931.1"/>
    <property type="molecule type" value="Genomic_DNA"/>
</dbReference>
<protein>
    <submittedName>
        <fullName evidence="1">Uncharacterized protein</fullName>
    </submittedName>
</protein>
<gene>
    <name evidence="1" type="ORF">HYQ43_17525</name>
</gene>
<sequence>MAITDLEPGRAAAARTGDTCRLRDRVEATAWWRDHGRAIRDGMLRAAKGIANRHVRMTDRDGLYPAHGLTYGAPFLGPHSHVAGGDRAIGTDHALSTPARPCLRRRMIEGLAGHAEQAQIRVRRHAGDAIRYGKAAR</sequence>
<proteinExistence type="predicted"/>
<name>A0A7H9C1I7_PARPN</name>
<evidence type="ECO:0000313" key="2">
    <source>
        <dbReference type="Proteomes" id="UP000509322"/>
    </source>
</evidence>
<accession>A0A7H9C1I7</accession>
<dbReference type="Proteomes" id="UP000509322">
    <property type="component" value="Chromosome 2"/>
</dbReference>
<dbReference type="AlphaFoldDB" id="A0A7H9C1I7"/>
<organism evidence="1 2">
    <name type="scientific">Paracoccus pantotrophus</name>
    <name type="common">Thiosphaera pantotropha</name>
    <dbReference type="NCBI Taxonomy" id="82367"/>
    <lineage>
        <taxon>Bacteria</taxon>
        <taxon>Pseudomonadati</taxon>
        <taxon>Pseudomonadota</taxon>
        <taxon>Alphaproteobacteria</taxon>
        <taxon>Rhodobacterales</taxon>
        <taxon>Paracoccaceae</taxon>
        <taxon>Paracoccus</taxon>
    </lineage>
</organism>